<dbReference type="RefSeq" id="WP_107816472.1">
    <property type="nucleotide sequence ID" value="NZ_QAOH01000006.1"/>
</dbReference>
<organism evidence="1 2">
    <name type="scientific">Celeribacter persicus</name>
    <dbReference type="NCBI Taxonomy" id="1651082"/>
    <lineage>
        <taxon>Bacteria</taxon>
        <taxon>Pseudomonadati</taxon>
        <taxon>Pseudomonadota</taxon>
        <taxon>Alphaproteobacteria</taxon>
        <taxon>Rhodobacterales</taxon>
        <taxon>Roseobacteraceae</taxon>
        <taxon>Celeribacter</taxon>
    </lineage>
</organism>
<dbReference type="Proteomes" id="UP000244077">
    <property type="component" value="Unassembled WGS sequence"/>
</dbReference>
<proteinExistence type="predicted"/>
<name>A0A2T5HMD5_9RHOB</name>
<sequence>MSHDLARNADEARFMEAVTKLDEIEQLIILHGMRAMARDEINADQFQEKYTALLERYRAGEELTLADLGIAYRMACAVQVGRSEVEADHMRG</sequence>
<dbReference type="AlphaFoldDB" id="A0A2T5HMD5"/>
<reference evidence="1 2" key="1">
    <citation type="submission" date="2018-04" db="EMBL/GenBank/DDBJ databases">
        <title>Genomic Encyclopedia of Archaeal and Bacterial Type Strains, Phase II (KMG-II): from individual species to whole genera.</title>
        <authorList>
            <person name="Goeker M."/>
        </authorList>
    </citation>
    <scope>NUCLEOTIDE SEQUENCE [LARGE SCALE GENOMIC DNA]</scope>
    <source>
        <strain evidence="1 2">DSM 100434</strain>
    </source>
</reference>
<dbReference type="EMBL" id="QAOH01000006">
    <property type="protein sequence ID" value="PTQ72730.1"/>
    <property type="molecule type" value="Genomic_DNA"/>
</dbReference>
<comment type="caution">
    <text evidence="1">The sequence shown here is derived from an EMBL/GenBank/DDBJ whole genome shotgun (WGS) entry which is preliminary data.</text>
</comment>
<protein>
    <submittedName>
        <fullName evidence="1">Uncharacterized protein</fullName>
    </submittedName>
</protein>
<accession>A0A2T5HMD5</accession>
<gene>
    <name evidence="1" type="ORF">C8N42_106242</name>
</gene>
<evidence type="ECO:0000313" key="1">
    <source>
        <dbReference type="EMBL" id="PTQ72730.1"/>
    </source>
</evidence>
<keyword evidence="2" id="KW-1185">Reference proteome</keyword>
<evidence type="ECO:0000313" key="2">
    <source>
        <dbReference type="Proteomes" id="UP000244077"/>
    </source>
</evidence>